<dbReference type="OMA" id="NASRREC"/>
<reference evidence="2" key="2">
    <citation type="submission" date="2021-09" db="EMBL/GenBank/DDBJ databases">
        <authorList>
            <person name="Jia N."/>
            <person name="Wang J."/>
            <person name="Shi W."/>
            <person name="Du L."/>
            <person name="Sun Y."/>
            <person name="Zhan W."/>
            <person name="Jiang J."/>
            <person name="Wang Q."/>
            <person name="Zhang B."/>
            <person name="Ji P."/>
            <person name="Sakyi L.B."/>
            <person name="Cui X."/>
            <person name="Yuan T."/>
            <person name="Jiang B."/>
            <person name="Yang W."/>
            <person name="Lam T.T.-Y."/>
            <person name="Chang Q."/>
            <person name="Ding S."/>
            <person name="Wang X."/>
            <person name="Zhu J."/>
            <person name="Ruan X."/>
            <person name="Zhao L."/>
            <person name="Wei J."/>
            <person name="Que T."/>
            <person name="Du C."/>
            <person name="Cheng J."/>
            <person name="Dai P."/>
            <person name="Han X."/>
            <person name="Huang E."/>
            <person name="Gao Y."/>
            <person name="Liu J."/>
            <person name="Shao H."/>
            <person name="Ye R."/>
            <person name="Li L."/>
            <person name="Wei W."/>
            <person name="Wang X."/>
            <person name="Wang C."/>
            <person name="Huo Q."/>
            <person name="Li W."/>
            <person name="Guo W."/>
            <person name="Chen H."/>
            <person name="Chen S."/>
            <person name="Zhou L."/>
            <person name="Zhou L."/>
            <person name="Ni X."/>
            <person name="Tian J."/>
            <person name="Zhou Y."/>
            <person name="Sheng Y."/>
            <person name="Liu T."/>
            <person name="Pan Y."/>
            <person name="Xia L."/>
            <person name="Li J."/>
            <person name="Zhao F."/>
            <person name="Cao W."/>
        </authorList>
    </citation>
    <scope>NUCLEOTIDE SEQUENCE</scope>
    <source>
        <strain evidence="2">Rsan-2018</strain>
        <tissue evidence="2">Larvae</tissue>
    </source>
</reference>
<reference evidence="2" key="1">
    <citation type="journal article" date="2020" name="Cell">
        <title>Large-Scale Comparative Analyses of Tick Genomes Elucidate Their Genetic Diversity and Vector Capacities.</title>
        <authorList>
            <consortium name="Tick Genome and Microbiome Consortium (TIGMIC)"/>
            <person name="Jia N."/>
            <person name="Wang J."/>
            <person name="Shi W."/>
            <person name="Du L."/>
            <person name="Sun Y."/>
            <person name="Zhan W."/>
            <person name="Jiang J.F."/>
            <person name="Wang Q."/>
            <person name="Zhang B."/>
            <person name="Ji P."/>
            <person name="Bell-Sakyi L."/>
            <person name="Cui X.M."/>
            <person name="Yuan T.T."/>
            <person name="Jiang B.G."/>
            <person name="Yang W.F."/>
            <person name="Lam T.T."/>
            <person name="Chang Q.C."/>
            <person name="Ding S.J."/>
            <person name="Wang X.J."/>
            <person name="Zhu J.G."/>
            <person name="Ruan X.D."/>
            <person name="Zhao L."/>
            <person name="Wei J.T."/>
            <person name="Ye R.Z."/>
            <person name="Que T.C."/>
            <person name="Du C.H."/>
            <person name="Zhou Y.H."/>
            <person name="Cheng J.X."/>
            <person name="Dai P.F."/>
            <person name="Guo W.B."/>
            <person name="Han X.H."/>
            <person name="Huang E.J."/>
            <person name="Li L.F."/>
            <person name="Wei W."/>
            <person name="Gao Y.C."/>
            <person name="Liu J.Z."/>
            <person name="Shao H.Z."/>
            <person name="Wang X."/>
            <person name="Wang C.C."/>
            <person name="Yang T.C."/>
            <person name="Huo Q.B."/>
            <person name="Li W."/>
            <person name="Chen H.Y."/>
            <person name="Chen S.E."/>
            <person name="Zhou L.G."/>
            <person name="Ni X.B."/>
            <person name="Tian J.H."/>
            <person name="Sheng Y."/>
            <person name="Liu T."/>
            <person name="Pan Y.S."/>
            <person name="Xia L.Y."/>
            <person name="Li J."/>
            <person name="Zhao F."/>
            <person name="Cao W.C."/>
        </authorList>
    </citation>
    <scope>NUCLEOTIDE SEQUENCE</scope>
    <source>
        <strain evidence="2">Rsan-2018</strain>
    </source>
</reference>
<evidence type="ECO:0000256" key="1">
    <source>
        <dbReference type="SAM" id="MobiDB-lite"/>
    </source>
</evidence>
<dbReference type="CDD" id="cd00167">
    <property type="entry name" value="SANT"/>
    <property type="match status" value="1"/>
</dbReference>
<dbReference type="OrthoDB" id="6507194at2759"/>
<feature type="region of interest" description="Disordered" evidence="1">
    <location>
        <begin position="37"/>
        <end position="87"/>
    </location>
</feature>
<keyword evidence="3" id="KW-1185">Reference proteome</keyword>
<dbReference type="Proteomes" id="UP000821837">
    <property type="component" value="Chromosome 6"/>
</dbReference>
<evidence type="ECO:0000313" key="2">
    <source>
        <dbReference type="EMBL" id="KAH7946610.1"/>
    </source>
</evidence>
<dbReference type="InterPro" id="IPR001005">
    <property type="entry name" value="SANT/Myb"/>
</dbReference>
<feature type="region of interest" description="Disordered" evidence="1">
    <location>
        <begin position="349"/>
        <end position="395"/>
    </location>
</feature>
<accession>A0A9D4PL40</accession>
<evidence type="ECO:0000313" key="3">
    <source>
        <dbReference type="Proteomes" id="UP000821837"/>
    </source>
</evidence>
<dbReference type="VEuPathDB" id="VectorBase:RSAN_027430"/>
<proteinExistence type="predicted"/>
<dbReference type="AlphaFoldDB" id="A0A9D4PL40"/>
<sequence>MAEQDSNMPSTSSATVQADNVDDLVFDLPADLLDMSFVLPEEPKSTAPDDAAGPSGSEPPPPPQPKPRKKKSKNRPAMPVLRSSRGRDLKATVRYNSAGYKADEKSWTVPERKRLLAALKEHGSSDVSKLAQAVRTRSVAAVSHFLLERRRLKDRVVIQGPAGSRAAYSTRVLRRALNVIRRRYDRSKLLPQVVAACERQPFPEPAEDSTGELPQFEDLYQVIRELMENHVPAALGDCELWLLRRLLWTLGNMINTLDLAAAKEALHQALLWAAAQPADGYSKPAGQGQDDEQCQAAPSEDNARRYLNFPSMKERKDGLRSSWNPLQMSTAVIQGPWAMIREHLAQNASRRRCDKNVPSAVAGPSTSSAAATGNTSTSRKKTELRPLEAFRAWKN</sequence>
<comment type="caution">
    <text evidence="2">The sequence shown here is derived from an EMBL/GenBank/DDBJ whole genome shotgun (WGS) entry which is preliminary data.</text>
</comment>
<name>A0A9D4PL40_RHISA</name>
<dbReference type="EMBL" id="JABSTV010001252">
    <property type="protein sequence ID" value="KAH7946610.1"/>
    <property type="molecule type" value="Genomic_DNA"/>
</dbReference>
<feature type="region of interest" description="Disordered" evidence="1">
    <location>
        <begin position="280"/>
        <end position="302"/>
    </location>
</feature>
<organism evidence="2 3">
    <name type="scientific">Rhipicephalus sanguineus</name>
    <name type="common">Brown dog tick</name>
    <name type="synonym">Ixodes sanguineus</name>
    <dbReference type="NCBI Taxonomy" id="34632"/>
    <lineage>
        <taxon>Eukaryota</taxon>
        <taxon>Metazoa</taxon>
        <taxon>Ecdysozoa</taxon>
        <taxon>Arthropoda</taxon>
        <taxon>Chelicerata</taxon>
        <taxon>Arachnida</taxon>
        <taxon>Acari</taxon>
        <taxon>Parasitiformes</taxon>
        <taxon>Ixodida</taxon>
        <taxon>Ixodoidea</taxon>
        <taxon>Ixodidae</taxon>
        <taxon>Rhipicephalinae</taxon>
        <taxon>Rhipicephalus</taxon>
        <taxon>Rhipicephalus</taxon>
    </lineage>
</organism>
<feature type="compositionally biased region" description="Low complexity" evidence="1">
    <location>
        <begin position="357"/>
        <end position="377"/>
    </location>
</feature>
<gene>
    <name evidence="2" type="ORF">HPB52_001854</name>
</gene>
<protein>
    <submittedName>
        <fullName evidence="2">Uncharacterized protein</fullName>
    </submittedName>
</protein>